<evidence type="ECO:0000313" key="7">
    <source>
        <dbReference type="EMBL" id="TRL33499.1"/>
    </source>
</evidence>
<dbReference type="SMART" id="SM00091">
    <property type="entry name" value="PAS"/>
    <property type="match status" value="1"/>
</dbReference>
<dbReference type="InterPro" id="IPR000014">
    <property type="entry name" value="PAS"/>
</dbReference>
<dbReference type="InterPro" id="IPR000160">
    <property type="entry name" value="GGDEF_dom"/>
</dbReference>
<dbReference type="Gene3D" id="3.30.70.270">
    <property type="match status" value="1"/>
</dbReference>
<dbReference type="SUPFAM" id="SSF55785">
    <property type="entry name" value="PYP-like sensor domain (PAS domain)"/>
    <property type="match status" value="1"/>
</dbReference>
<dbReference type="InterPro" id="IPR000700">
    <property type="entry name" value="PAS-assoc_C"/>
</dbReference>
<feature type="domain" description="Response regulatory" evidence="2">
    <location>
        <begin position="3"/>
        <end position="122"/>
    </location>
</feature>
<proteinExistence type="predicted"/>
<dbReference type="CDD" id="cd01949">
    <property type="entry name" value="GGDEF"/>
    <property type="match status" value="1"/>
</dbReference>
<dbReference type="Proteomes" id="UP000316801">
    <property type="component" value="Unassembled WGS sequence"/>
</dbReference>
<dbReference type="PROSITE" id="PS50113">
    <property type="entry name" value="PAC"/>
    <property type="match status" value="1"/>
</dbReference>
<dbReference type="InterPro" id="IPR013656">
    <property type="entry name" value="PAS_4"/>
</dbReference>
<sequence length="716" mass="79347">MPLIAILDDQETNRRIFERLASSIEEGVEIRCYADPAMALAAFEAGTVPDLIVTDFKMPVMDGAAFIRALRALPGFAEIPVIVITVYEERSFRMRALEAGATDFLQSPVDHQEFTTRARNLLKLRKQQLLLESRARNLAVELATSEESRAAVLRDSSERLAQVIDTVPAMVSACDANGNILFVNALAGAFLDRDPASLVGRSSDTLVDPELAGPNRMLDRKVLRTGQPLQSFERELTSAAGEKRVLLTTKSPLRDSNDIVVGVVTSALDITDRKRGEQHLLHVARHDALTNLPNRNYMLDRLRREVARARRGDRAFALHCVDIDEFKSVNELLGHDAGDEFLKEVARRLRTLVEADDMVARVGGDQFAVLQTISQGSISAIQFAEQVMDVVAQPFISEGKRFCCSVSIGTTMHPADGTDVNRLVKNAELAMYQAKETGGNQVRFFETNMAERMRNNAVLDGKLRTAIQERQFVVYFQPQISSATGCVVGAEALLRWNHPEQGVLAPGLFLSRAEENGLIVPINEWVLLEACREAKSWQRMGLNDLRISVNLSPVQFRRVNVAQLVERALTLSQLEPRYLDVEITENIVIENTDTVVSALKQIANLGVSISIDDFGTGYSSLNYIRQFPIDRIKIDQSFVRNMVEDPSDHTIVRTVANLGHSLGLSVVAEGVETRAQAELLKADGCDVMQGYLYGRPMPAEQFVAFLQSGQRAEVDA</sequence>
<protein>
    <submittedName>
        <fullName evidence="7">EAL domain-containing protein</fullName>
    </submittedName>
</protein>
<dbReference type="InterPro" id="IPR001633">
    <property type="entry name" value="EAL_dom"/>
</dbReference>
<reference evidence="7 8" key="1">
    <citation type="submission" date="2019-07" db="EMBL/GenBank/DDBJ databases">
        <title>Ln-dependent methylotrophs.</title>
        <authorList>
            <person name="Tani A."/>
        </authorList>
    </citation>
    <scope>NUCLEOTIDE SEQUENCE [LARGE SCALE GENOMIC DNA]</scope>
    <source>
        <strain evidence="7 8">SM12</strain>
    </source>
</reference>
<dbReference type="Pfam" id="PF08448">
    <property type="entry name" value="PAS_4"/>
    <property type="match status" value="1"/>
</dbReference>
<evidence type="ECO:0000259" key="5">
    <source>
        <dbReference type="PROSITE" id="PS50883"/>
    </source>
</evidence>
<dbReference type="CDD" id="cd01948">
    <property type="entry name" value="EAL"/>
    <property type="match status" value="1"/>
</dbReference>
<dbReference type="SMART" id="SM00448">
    <property type="entry name" value="REC"/>
    <property type="match status" value="1"/>
</dbReference>
<dbReference type="Gene3D" id="3.20.20.450">
    <property type="entry name" value="EAL domain"/>
    <property type="match status" value="1"/>
</dbReference>
<comment type="caution">
    <text evidence="7">The sequence shown here is derived from an EMBL/GenBank/DDBJ whole genome shotgun (WGS) entry which is preliminary data.</text>
</comment>
<keyword evidence="8" id="KW-1185">Reference proteome</keyword>
<feature type="domain" description="GGDEF" evidence="6">
    <location>
        <begin position="314"/>
        <end position="447"/>
    </location>
</feature>
<dbReference type="RefSeq" id="WP_143127548.1">
    <property type="nucleotide sequence ID" value="NZ_VJMG01000078.1"/>
</dbReference>
<dbReference type="Pfam" id="PF00563">
    <property type="entry name" value="EAL"/>
    <property type="match status" value="1"/>
</dbReference>
<accession>A0A549SV47</accession>
<evidence type="ECO:0000259" key="6">
    <source>
        <dbReference type="PROSITE" id="PS50887"/>
    </source>
</evidence>
<dbReference type="PROSITE" id="PS50887">
    <property type="entry name" value="GGDEF"/>
    <property type="match status" value="1"/>
</dbReference>
<dbReference type="PROSITE" id="PS50883">
    <property type="entry name" value="EAL"/>
    <property type="match status" value="1"/>
</dbReference>
<dbReference type="InterPro" id="IPR035965">
    <property type="entry name" value="PAS-like_dom_sf"/>
</dbReference>
<dbReference type="NCBIfam" id="TIGR00229">
    <property type="entry name" value="sensory_box"/>
    <property type="match status" value="1"/>
</dbReference>
<dbReference type="SMART" id="SM00052">
    <property type="entry name" value="EAL"/>
    <property type="match status" value="1"/>
</dbReference>
<dbReference type="GO" id="GO:0000160">
    <property type="term" value="P:phosphorelay signal transduction system"/>
    <property type="evidence" value="ECO:0007669"/>
    <property type="project" value="InterPro"/>
</dbReference>
<feature type="domain" description="PAS" evidence="3">
    <location>
        <begin position="156"/>
        <end position="210"/>
    </location>
</feature>
<dbReference type="PROSITE" id="PS50112">
    <property type="entry name" value="PAS"/>
    <property type="match status" value="1"/>
</dbReference>
<dbReference type="EMBL" id="VJMG01000078">
    <property type="protein sequence ID" value="TRL33499.1"/>
    <property type="molecule type" value="Genomic_DNA"/>
</dbReference>
<dbReference type="Pfam" id="PF00990">
    <property type="entry name" value="GGDEF"/>
    <property type="match status" value="1"/>
</dbReference>
<dbReference type="AlphaFoldDB" id="A0A549SV47"/>
<dbReference type="NCBIfam" id="TIGR00254">
    <property type="entry name" value="GGDEF"/>
    <property type="match status" value="1"/>
</dbReference>
<dbReference type="PANTHER" id="PTHR44757">
    <property type="entry name" value="DIGUANYLATE CYCLASE DGCP"/>
    <property type="match status" value="1"/>
</dbReference>
<dbReference type="Pfam" id="PF00072">
    <property type="entry name" value="Response_reg"/>
    <property type="match status" value="1"/>
</dbReference>
<gene>
    <name evidence="7" type="ORF">FNA46_22990</name>
</gene>
<dbReference type="CDD" id="cd00130">
    <property type="entry name" value="PAS"/>
    <property type="match status" value="1"/>
</dbReference>
<dbReference type="Gene3D" id="3.30.450.20">
    <property type="entry name" value="PAS domain"/>
    <property type="match status" value="1"/>
</dbReference>
<organism evidence="7 8">
    <name type="scientific">Rhizobium straminoryzae</name>
    <dbReference type="NCBI Taxonomy" id="1387186"/>
    <lineage>
        <taxon>Bacteria</taxon>
        <taxon>Pseudomonadati</taxon>
        <taxon>Pseudomonadota</taxon>
        <taxon>Alphaproteobacteria</taxon>
        <taxon>Hyphomicrobiales</taxon>
        <taxon>Rhizobiaceae</taxon>
        <taxon>Rhizobium/Agrobacterium group</taxon>
        <taxon>Rhizobium</taxon>
    </lineage>
</organism>
<evidence type="ECO:0000259" key="4">
    <source>
        <dbReference type="PROSITE" id="PS50113"/>
    </source>
</evidence>
<dbReference type="SUPFAM" id="SSF55073">
    <property type="entry name" value="Nucleotide cyclase"/>
    <property type="match status" value="1"/>
</dbReference>
<evidence type="ECO:0000259" key="2">
    <source>
        <dbReference type="PROSITE" id="PS50110"/>
    </source>
</evidence>
<dbReference type="InterPro" id="IPR029787">
    <property type="entry name" value="Nucleotide_cyclase"/>
</dbReference>
<dbReference type="Gene3D" id="3.40.50.2300">
    <property type="match status" value="1"/>
</dbReference>
<dbReference type="InterPro" id="IPR011006">
    <property type="entry name" value="CheY-like_superfamily"/>
</dbReference>
<dbReference type="InterPro" id="IPR035919">
    <property type="entry name" value="EAL_sf"/>
</dbReference>
<dbReference type="PANTHER" id="PTHR44757:SF2">
    <property type="entry name" value="BIOFILM ARCHITECTURE MAINTENANCE PROTEIN MBAA"/>
    <property type="match status" value="1"/>
</dbReference>
<name>A0A549SV47_9HYPH</name>
<dbReference type="SUPFAM" id="SSF141868">
    <property type="entry name" value="EAL domain-like"/>
    <property type="match status" value="1"/>
</dbReference>
<feature type="modified residue" description="4-aspartylphosphate" evidence="1">
    <location>
        <position position="55"/>
    </location>
</feature>
<evidence type="ECO:0000313" key="8">
    <source>
        <dbReference type="Proteomes" id="UP000316801"/>
    </source>
</evidence>
<dbReference type="PROSITE" id="PS50110">
    <property type="entry name" value="RESPONSE_REGULATORY"/>
    <property type="match status" value="1"/>
</dbReference>
<dbReference type="SUPFAM" id="SSF52172">
    <property type="entry name" value="CheY-like"/>
    <property type="match status" value="1"/>
</dbReference>
<dbReference type="SMART" id="SM00267">
    <property type="entry name" value="GGDEF"/>
    <property type="match status" value="1"/>
</dbReference>
<dbReference type="InterPro" id="IPR052155">
    <property type="entry name" value="Biofilm_reg_signaling"/>
</dbReference>
<evidence type="ECO:0000256" key="1">
    <source>
        <dbReference type="PROSITE-ProRule" id="PRU00169"/>
    </source>
</evidence>
<dbReference type="InterPro" id="IPR001789">
    <property type="entry name" value="Sig_transdc_resp-reg_receiver"/>
</dbReference>
<dbReference type="FunFam" id="3.20.20.450:FF:000001">
    <property type="entry name" value="Cyclic di-GMP phosphodiesterase yahA"/>
    <property type="match status" value="1"/>
</dbReference>
<feature type="domain" description="PAC" evidence="4">
    <location>
        <begin position="230"/>
        <end position="282"/>
    </location>
</feature>
<dbReference type="InterPro" id="IPR043128">
    <property type="entry name" value="Rev_trsase/Diguanyl_cyclase"/>
</dbReference>
<keyword evidence="1" id="KW-0597">Phosphoprotein</keyword>
<evidence type="ECO:0000259" key="3">
    <source>
        <dbReference type="PROSITE" id="PS50112"/>
    </source>
</evidence>
<feature type="domain" description="EAL" evidence="5">
    <location>
        <begin position="456"/>
        <end position="710"/>
    </location>
</feature>